<dbReference type="NCBIfam" id="TIGR00099">
    <property type="entry name" value="Cof-subfamily"/>
    <property type="match status" value="1"/>
</dbReference>
<evidence type="ECO:0000256" key="2">
    <source>
        <dbReference type="ARBA" id="ARBA00022801"/>
    </source>
</evidence>
<dbReference type="Proteomes" id="UP000034085">
    <property type="component" value="Chromosome"/>
</dbReference>
<dbReference type="NCBIfam" id="TIGR01484">
    <property type="entry name" value="HAD-SF-IIB"/>
    <property type="match status" value="1"/>
</dbReference>
<dbReference type="CDD" id="cd07516">
    <property type="entry name" value="HAD_Pase"/>
    <property type="match status" value="1"/>
</dbReference>
<evidence type="ECO:0000313" key="5">
    <source>
        <dbReference type="Proteomes" id="UP000034085"/>
    </source>
</evidence>
<dbReference type="OrthoDB" id="9781413at2"/>
<name>A0A0F6REY5_CITAM</name>
<evidence type="ECO:0000313" key="4">
    <source>
        <dbReference type="EMBL" id="AKE58950.1"/>
    </source>
</evidence>
<evidence type="ECO:0000256" key="3">
    <source>
        <dbReference type="ARBA" id="ARBA00022842"/>
    </source>
</evidence>
<dbReference type="PATRIC" id="fig|1261127.3.peg.2079"/>
<dbReference type="NCBIfam" id="NF007806">
    <property type="entry name" value="PRK10513.1"/>
    <property type="match status" value="1"/>
</dbReference>
<dbReference type="Gene3D" id="3.30.1240.10">
    <property type="match status" value="1"/>
</dbReference>
<sequence>MKPVTLIASDMDGTLLTSQHVISHRTLKSIQAAVERGIRFVIASGRPWPGIAPYVKELGLDRPGNFCISNNGALIHEADSGSIVNSHTLSIEDYCQIATLAQQLGAHCHAVTAEKIYTPNRDISPYTVREAFLTNMPLEYCPVSEMNRFLRFSKIMLIDEPELLSEALQRIPQQLYTRFTMVKSSPFFFEVLNTKASKGNAVEWVANYCQIKMEQVMCLGDHENDVSMLERAGFGVAMGNAVPAAAQAANIVTFDNDSDGVALAIERYALTTHLKVV</sequence>
<dbReference type="SFLD" id="SFLDS00003">
    <property type="entry name" value="Haloacid_Dehalogenase"/>
    <property type="match status" value="1"/>
</dbReference>
<dbReference type="KEGG" id="cama:F384_09985"/>
<accession>A0A0F6REY5</accession>
<dbReference type="SFLD" id="SFLDG01144">
    <property type="entry name" value="C2.B.4:_PGP_Like"/>
    <property type="match status" value="1"/>
</dbReference>
<dbReference type="GO" id="GO:0000287">
    <property type="term" value="F:magnesium ion binding"/>
    <property type="evidence" value="ECO:0007669"/>
    <property type="project" value="TreeGrafter"/>
</dbReference>
<dbReference type="HOGENOM" id="CLU_044146_0_1_6"/>
<dbReference type="PROSITE" id="PS01228">
    <property type="entry name" value="COF_1"/>
    <property type="match status" value="1"/>
</dbReference>
<dbReference type="InterPro" id="IPR036412">
    <property type="entry name" value="HAD-like_sf"/>
</dbReference>
<dbReference type="Gene3D" id="3.40.50.1000">
    <property type="entry name" value="HAD superfamily/HAD-like"/>
    <property type="match status" value="1"/>
</dbReference>
<evidence type="ECO:0000256" key="1">
    <source>
        <dbReference type="ARBA" id="ARBA00022723"/>
    </source>
</evidence>
<gene>
    <name evidence="4" type="ORF">F384_09985</name>
</gene>
<dbReference type="RefSeq" id="WP_046481329.1">
    <property type="nucleotide sequence ID" value="NZ_CP011132.1"/>
</dbReference>
<dbReference type="SUPFAM" id="SSF56784">
    <property type="entry name" value="HAD-like"/>
    <property type="match status" value="1"/>
</dbReference>
<dbReference type="EMBL" id="CP011132">
    <property type="protein sequence ID" value="AKE58950.1"/>
    <property type="molecule type" value="Genomic_DNA"/>
</dbReference>
<proteinExistence type="predicted"/>
<dbReference type="InterPro" id="IPR006379">
    <property type="entry name" value="HAD-SF_hydro_IIB"/>
</dbReference>
<reference evidence="4 5" key="1">
    <citation type="journal article" date="2013" name="Appl. Microbiol. Biotechnol.">
        <title>Glycerol assimilation and production of 1,3-propanediol by Citrobacter amalonaticus Y19.</title>
        <authorList>
            <person name="Ainala S.K."/>
            <person name="Ashok S."/>
            <person name="Ko Y."/>
            <person name="Park S."/>
        </authorList>
    </citation>
    <scope>NUCLEOTIDE SEQUENCE [LARGE SCALE GENOMIC DNA]</scope>
    <source>
        <strain evidence="4 5">Y19</strain>
    </source>
</reference>
<dbReference type="GO" id="GO:0016791">
    <property type="term" value="F:phosphatase activity"/>
    <property type="evidence" value="ECO:0007669"/>
    <property type="project" value="TreeGrafter"/>
</dbReference>
<keyword evidence="1" id="KW-0479">Metal-binding</keyword>
<protein>
    <recommendedName>
        <fullName evidence="6">Sugar phosphatase</fullName>
    </recommendedName>
</protein>
<keyword evidence="3" id="KW-0460">Magnesium</keyword>
<dbReference type="AlphaFoldDB" id="A0A0F6REY5"/>
<dbReference type="GO" id="GO:0005829">
    <property type="term" value="C:cytosol"/>
    <property type="evidence" value="ECO:0007669"/>
    <property type="project" value="TreeGrafter"/>
</dbReference>
<dbReference type="InterPro" id="IPR023214">
    <property type="entry name" value="HAD_sf"/>
</dbReference>
<dbReference type="PANTHER" id="PTHR10000">
    <property type="entry name" value="PHOSPHOSERINE PHOSPHATASE"/>
    <property type="match status" value="1"/>
</dbReference>
<dbReference type="InterPro" id="IPR000150">
    <property type="entry name" value="Cof"/>
</dbReference>
<dbReference type="PANTHER" id="PTHR10000:SF8">
    <property type="entry name" value="HAD SUPERFAMILY HYDROLASE-LIKE, TYPE 3"/>
    <property type="match status" value="1"/>
</dbReference>
<organism evidence="4 5">
    <name type="scientific">Citrobacter amalonaticus Y19</name>
    <dbReference type="NCBI Taxonomy" id="1261127"/>
    <lineage>
        <taxon>Bacteria</taxon>
        <taxon>Pseudomonadati</taxon>
        <taxon>Pseudomonadota</taxon>
        <taxon>Gammaproteobacteria</taxon>
        <taxon>Enterobacterales</taxon>
        <taxon>Enterobacteriaceae</taxon>
        <taxon>Citrobacter</taxon>
    </lineage>
</organism>
<dbReference type="Pfam" id="PF08282">
    <property type="entry name" value="Hydrolase_3"/>
    <property type="match status" value="1"/>
</dbReference>
<evidence type="ECO:0008006" key="6">
    <source>
        <dbReference type="Google" id="ProtNLM"/>
    </source>
</evidence>
<dbReference type="SFLD" id="SFLDG01140">
    <property type="entry name" value="C2.B:_Phosphomannomutase_and_P"/>
    <property type="match status" value="1"/>
</dbReference>
<keyword evidence="2" id="KW-0378">Hydrolase</keyword>